<gene>
    <name evidence="2" type="ORF">AFUS01_LOCUS15482</name>
</gene>
<accession>A0A8J2P0U7</accession>
<feature type="non-terminal residue" evidence="2">
    <location>
        <position position="1"/>
    </location>
</feature>
<protein>
    <submittedName>
        <fullName evidence="2">Uncharacterized protein</fullName>
    </submittedName>
</protein>
<dbReference type="Proteomes" id="UP000708208">
    <property type="component" value="Unassembled WGS sequence"/>
</dbReference>
<evidence type="ECO:0000313" key="2">
    <source>
        <dbReference type="EMBL" id="CAG7726574.1"/>
    </source>
</evidence>
<feature type="compositionally biased region" description="Acidic residues" evidence="1">
    <location>
        <begin position="139"/>
        <end position="161"/>
    </location>
</feature>
<feature type="region of interest" description="Disordered" evidence="1">
    <location>
        <begin position="39"/>
        <end position="72"/>
    </location>
</feature>
<reference evidence="2" key="1">
    <citation type="submission" date="2021-06" db="EMBL/GenBank/DDBJ databases">
        <authorList>
            <person name="Hodson N. C."/>
            <person name="Mongue J. A."/>
            <person name="Jaron S. K."/>
        </authorList>
    </citation>
    <scope>NUCLEOTIDE SEQUENCE</scope>
</reference>
<evidence type="ECO:0000313" key="3">
    <source>
        <dbReference type="Proteomes" id="UP000708208"/>
    </source>
</evidence>
<organism evidence="2 3">
    <name type="scientific">Allacma fusca</name>
    <dbReference type="NCBI Taxonomy" id="39272"/>
    <lineage>
        <taxon>Eukaryota</taxon>
        <taxon>Metazoa</taxon>
        <taxon>Ecdysozoa</taxon>
        <taxon>Arthropoda</taxon>
        <taxon>Hexapoda</taxon>
        <taxon>Collembola</taxon>
        <taxon>Symphypleona</taxon>
        <taxon>Sminthuridae</taxon>
        <taxon>Allacma</taxon>
    </lineage>
</organism>
<name>A0A8J2P0U7_9HEXA</name>
<proteinExistence type="predicted"/>
<keyword evidence="3" id="KW-1185">Reference proteome</keyword>
<feature type="compositionally biased region" description="Low complexity" evidence="1">
    <location>
        <begin position="181"/>
        <end position="190"/>
    </location>
</feature>
<comment type="caution">
    <text evidence="2">The sequence shown here is derived from an EMBL/GenBank/DDBJ whole genome shotgun (WGS) entry which is preliminary data.</text>
</comment>
<dbReference type="EMBL" id="CAJVCH010137307">
    <property type="protein sequence ID" value="CAG7726574.1"/>
    <property type="molecule type" value="Genomic_DNA"/>
</dbReference>
<dbReference type="AlphaFoldDB" id="A0A8J2P0U7"/>
<feature type="compositionally biased region" description="Basic residues" evidence="1">
    <location>
        <begin position="39"/>
        <end position="58"/>
    </location>
</feature>
<sequence length="237" mass="26886">ANVNPKEFFARGGRSNSAPGLSMWLEGIVDLWHQECRRRRARKVKTRRVKKSKSKSNRQGRANVNNESKRMNPDDVITWAGYLGNVSSAYNKYFPLPEEVGDDDYLAEEKESKYTSQEEGEAVEATGVHEEADYGVEMYPEEDYDEKYEDSEEEEEEEGEEGTTTTSTSTEKSKKEEETTESTTTTTTTTAAPEPDPYFASYGGDIEYFIPLISFTIPFDGEITLLGFHGFKGMFLY</sequence>
<evidence type="ECO:0000256" key="1">
    <source>
        <dbReference type="SAM" id="MobiDB-lite"/>
    </source>
</evidence>
<feature type="region of interest" description="Disordered" evidence="1">
    <location>
        <begin position="110"/>
        <end position="198"/>
    </location>
</feature>